<dbReference type="Proteomes" id="UP001158598">
    <property type="component" value="Chromosome"/>
</dbReference>
<organism evidence="2 3">
    <name type="scientific">Methylococcus capsulatus</name>
    <dbReference type="NCBI Taxonomy" id="414"/>
    <lineage>
        <taxon>Bacteria</taxon>
        <taxon>Pseudomonadati</taxon>
        <taxon>Pseudomonadota</taxon>
        <taxon>Gammaproteobacteria</taxon>
        <taxon>Methylococcales</taxon>
        <taxon>Methylococcaceae</taxon>
        <taxon>Methylococcus</taxon>
    </lineage>
</organism>
<proteinExistence type="predicted"/>
<reference evidence="2" key="1">
    <citation type="submission" date="2023-03" db="EMBL/GenBank/DDBJ databases">
        <authorList>
            <person name="Pearce D."/>
        </authorList>
    </citation>
    <scope>NUCLEOTIDE SEQUENCE</scope>
    <source>
        <strain evidence="2">Mc</strain>
    </source>
</reference>
<dbReference type="Gene3D" id="2.60.40.1890">
    <property type="entry name" value="PCu(A)C copper chaperone"/>
    <property type="match status" value="1"/>
</dbReference>
<protein>
    <submittedName>
        <fullName evidence="2">Periplasmic copper chaperone A</fullName>
    </submittedName>
</protein>
<feature type="chain" id="PRO_5041280474" evidence="1">
    <location>
        <begin position="21"/>
        <end position="141"/>
    </location>
</feature>
<dbReference type="Pfam" id="PF04314">
    <property type="entry name" value="PCuAC"/>
    <property type="match status" value="1"/>
</dbReference>
<keyword evidence="1" id="KW-0732">Signal</keyword>
<evidence type="ECO:0000313" key="3">
    <source>
        <dbReference type="Proteomes" id="UP001158598"/>
    </source>
</evidence>
<dbReference type="InterPro" id="IPR007410">
    <property type="entry name" value="LpqE-like"/>
</dbReference>
<dbReference type="EMBL" id="OX458332">
    <property type="protein sequence ID" value="CAI8721322.1"/>
    <property type="molecule type" value="Genomic_DNA"/>
</dbReference>
<sequence>MTKVHVFCAVLAWFTLPVHACEGLEVSGARVMESPPGASVLAGFATLRNGGDVPLIIRRADSPDFSAVEFHSLVQRDGLVRMTVDDSLTVPPHGLLVIKSGERHLMLLKPARNFHEGDWITVRLFCSSGMLEVKMPVEKGG</sequence>
<dbReference type="InterPro" id="IPR058248">
    <property type="entry name" value="Lxx211020-like"/>
</dbReference>
<evidence type="ECO:0000313" key="2">
    <source>
        <dbReference type="EMBL" id="CAI8721322.1"/>
    </source>
</evidence>
<dbReference type="AlphaFoldDB" id="A0AA35UFF9"/>
<feature type="signal peptide" evidence="1">
    <location>
        <begin position="1"/>
        <end position="20"/>
    </location>
</feature>
<evidence type="ECO:0000256" key="1">
    <source>
        <dbReference type="SAM" id="SignalP"/>
    </source>
</evidence>
<dbReference type="RefSeq" id="WP_017364980.1">
    <property type="nucleotide sequence ID" value="NZ_OX458332.1"/>
</dbReference>
<dbReference type="SUPFAM" id="SSF110087">
    <property type="entry name" value="DR1885-like metal-binding protein"/>
    <property type="match status" value="1"/>
</dbReference>
<dbReference type="PANTHER" id="PTHR36302">
    <property type="entry name" value="BLR7088 PROTEIN"/>
    <property type="match status" value="1"/>
</dbReference>
<gene>
    <name evidence="2" type="ORF">MCNOR_0096</name>
</gene>
<accession>A0AA35UFF9</accession>
<dbReference type="InterPro" id="IPR036182">
    <property type="entry name" value="PCuAC_sf"/>
</dbReference>
<name>A0AA35UFF9_METCP</name>
<dbReference type="PANTHER" id="PTHR36302:SF1">
    <property type="entry name" value="COPPER CHAPERONE PCU(A)C"/>
    <property type="match status" value="1"/>
</dbReference>